<keyword evidence="1" id="KW-0285">Flavoprotein</keyword>
<keyword evidence="2" id="KW-0560">Oxidoreductase</keyword>
<dbReference type="Pfam" id="PF00724">
    <property type="entry name" value="Oxidored_FMN"/>
    <property type="match status" value="1"/>
</dbReference>
<organism evidence="4 5">
    <name type="scientific">Brenneria rubrifaciens</name>
    <dbReference type="NCBI Taxonomy" id="55213"/>
    <lineage>
        <taxon>Bacteria</taxon>
        <taxon>Pseudomonadati</taxon>
        <taxon>Pseudomonadota</taxon>
        <taxon>Gammaproteobacteria</taxon>
        <taxon>Enterobacterales</taxon>
        <taxon>Pectobacteriaceae</taxon>
        <taxon>Brenneria</taxon>
    </lineage>
</organism>
<dbReference type="GO" id="GO:0016491">
    <property type="term" value="F:oxidoreductase activity"/>
    <property type="evidence" value="ECO:0007669"/>
    <property type="project" value="UniProtKB-KW"/>
</dbReference>
<dbReference type="InterPro" id="IPR001155">
    <property type="entry name" value="OxRdtase_FMN_N"/>
</dbReference>
<accession>A0A4P8QMY7</accession>
<keyword evidence="5" id="KW-1185">Reference proteome</keyword>
<gene>
    <name evidence="4" type="ORF">EH207_03450</name>
</gene>
<dbReference type="Gene3D" id="3.20.20.70">
    <property type="entry name" value="Aldolase class I"/>
    <property type="match status" value="1"/>
</dbReference>
<reference evidence="4 5" key="1">
    <citation type="submission" date="2018-11" db="EMBL/GenBank/DDBJ databases">
        <title>Genome sequences of Brenneria nigrifluens and Brenneria rubrifaciens.</title>
        <authorList>
            <person name="Poret-Peterson A.T."/>
            <person name="McClean A.E."/>
            <person name="Kluepfel D.A."/>
        </authorList>
    </citation>
    <scope>NUCLEOTIDE SEQUENCE [LARGE SCALE GENOMIC DNA]</scope>
    <source>
        <strain evidence="4 5">6D370</strain>
    </source>
</reference>
<dbReference type="InterPro" id="IPR013785">
    <property type="entry name" value="Aldolase_TIM"/>
</dbReference>
<dbReference type="Proteomes" id="UP000299580">
    <property type="component" value="Chromosome"/>
</dbReference>
<dbReference type="EMBL" id="CP034035">
    <property type="protein sequence ID" value="QCR07676.1"/>
    <property type="molecule type" value="Genomic_DNA"/>
</dbReference>
<protein>
    <submittedName>
        <fullName evidence="4">NADH:flavin oxidoreductase</fullName>
    </submittedName>
</protein>
<evidence type="ECO:0000313" key="5">
    <source>
        <dbReference type="Proteomes" id="UP000299580"/>
    </source>
</evidence>
<name>A0A4P8QMY7_9GAMM</name>
<evidence type="ECO:0000256" key="2">
    <source>
        <dbReference type="ARBA" id="ARBA00023002"/>
    </source>
</evidence>
<dbReference type="PANTHER" id="PTHR43656:SF2">
    <property type="entry name" value="BINDING OXIDOREDUCTASE, PUTATIVE (AFU_ORTHOLOGUE AFUA_2G08260)-RELATED"/>
    <property type="match status" value="1"/>
</dbReference>
<proteinExistence type="predicted"/>
<feature type="domain" description="NADH:flavin oxidoreductase/NADH oxidase N-terminal" evidence="3">
    <location>
        <begin position="9"/>
        <end position="333"/>
    </location>
</feature>
<sequence>MPDYFSLKQPISFGKNIFASNRMYFSSIGFDLCDSMGKPLPEFFEIYNSIMEGGCGFGFLGNASVDPQSQYTDRSMKLVSEDHANDLLPAFLSAKEKGVLLGVQLQHYGVKVNGNITASDQTTSSAVSGDVTFLSNDQIEGYIKQFYNAALQALRIGVPALQIHAANGYLLSSFLSPRTNRRNDQWGGSPIKRAKILLEVIRRIRTLVGEQMAIFVRLQIDDGLSKEGIHIDMLSDVIIAIEEAGADAVIGATGIAETYAKFLGDKTYTINKSREAGRFFKQRTSIPIGFAANIDSLTLADEIVDSGDADFVGFGRAIVADHHFVSKELSGRSHEIHRCRWDSYCLLDKKEPLADRVFCCVNPRYLRPQHIQKKHQEK</sequence>
<dbReference type="GO" id="GO:0010181">
    <property type="term" value="F:FMN binding"/>
    <property type="evidence" value="ECO:0007669"/>
    <property type="project" value="InterPro"/>
</dbReference>
<dbReference type="AlphaFoldDB" id="A0A4P8QMY7"/>
<dbReference type="InterPro" id="IPR051799">
    <property type="entry name" value="NADH_flavin_oxidoreductase"/>
</dbReference>
<dbReference type="SUPFAM" id="SSF51395">
    <property type="entry name" value="FMN-linked oxidoreductases"/>
    <property type="match status" value="1"/>
</dbReference>
<dbReference type="RefSeq" id="WP_137712745.1">
    <property type="nucleotide sequence ID" value="NZ_CP034035.1"/>
</dbReference>
<dbReference type="KEGG" id="brb:EH207_03450"/>
<dbReference type="PANTHER" id="PTHR43656">
    <property type="entry name" value="BINDING OXIDOREDUCTASE, PUTATIVE (AFU_ORTHOLOGUE AFUA_2G08260)-RELATED"/>
    <property type="match status" value="1"/>
</dbReference>
<dbReference type="OrthoDB" id="8523426at2"/>
<evidence type="ECO:0000313" key="4">
    <source>
        <dbReference type="EMBL" id="QCR07676.1"/>
    </source>
</evidence>
<evidence type="ECO:0000259" key="3">
    <source>
        <dbReference type="Pfam" id="PF00724"/>
    </source>
</evidence>
<evidence type="ECO:0000256" key="1">
    <source>
        <dbReference type="ARBA" id="ARBA00022630"/>
    </source>
</evidence>